<dbReference type="InterPro" id="IPR021139">
    <property type="entry name" value="NYN"/>
</dbReference>
<keyword evidence="3" id="KW-1185">Reference proteome</keyword>
<protein>
    <recommendedName>
        <fullName evidence="1">NYN domain-containing protein</fullName>
    </recommendedName>
</protein>
<dbReference type="KEGG" id="pphr:APZ00_15735"/>
<dbReference type="PANTHER" id="PTHR35458">
    <property type="entry name" value="SLR0755 PROTEIN"/>
    <property type="match status" value="1"/>
</dbReference>
<feature type="domain" description="NYN" evidence="1">
    <location>
        <begin position="14"/>
        <end position="161"/>
    </location>
</feature>
<dbReference type="InterPro" id="IPR047140">
    <property type="entry name" value="LabA"/>
</dbReference>
<dbReference type="GO" id="GO:0004540">
    <property type="term" value="F:RNA nuclease activity"/>
    <property type="evidence" value="ECO:0007669"/>
    <property type="project" value="InterPro"/>
</dbReference>
<dbReference type="STRING" id="121719.APZ00_15735"/>
<dbReference type="PANTHER" id="PTHR35458:SF2">
    <property type="entry name" value="SLR0755 PROTEIN"/>
    <property type="match status" value="1"/>
</dbReference>
<dbReference type="AlphaFoldDB" id="A0A0U3EQ15"/>
<reference evidence="2 3" key="1">
    <citation type="submission" date="2015-10" db="EMBL/GenBank/DDBJ databases">
        <title>The world's first case of liver abscess caused by Pannonibacter phragmitetus.</title>
        <authorList>
            <person name="Ming D."/>
            <person name="Wang M."/>
            <person name="Zhou Y."/>
            <person name="Jiang T."/>
            <person name="Hu S."/>
        </authorList>
    </citation>
    <scope>NUCLEOTIDE SEQUENCE [LARGE SCALE GENOMIC DNA]</scope>
    <source>
        <strain evidence="2 3">31801</strain>
    </source>
</reference>
<dbReference type="EMBL" id="CP013068">
    <property type="protein sequence ID" value="ALV28335.1"/>
    <property type="molecule type" value="Genomic_DNA"/>
</dbReference>
<evidence type="ECO:0000313" key="2">
    <source>
        <dbReference type="EMBL" id="ALV28335.1"/>
    </source>
</evidence>
<gene>
    <name evidence="2" type="ORF">APZ00_15735</name>
</gene>
<dbReference type="Proteomes" id="UP000064921">
    <property type="component" value="Chromosome"/>
</dbReference>
<dbReference type="Gene3D" id="3.40.50.1010">
    <property type="entry name" value="5'-nuclease"/>
    <property type="match status" value="1"/>
</dbReference>
<evidence type="ECO:0000313" key="3">
    <source>
        <dbReference type="Proteomes" id="UP000064921"/>
    </source>
</evidence>
<evidence type="ECO:0000259" key="1">
    <source>
        <dbReference type="Pfam" id="PF01936"/>
    </source>
</evidence>
<accession>A0A0U3EQ15</accession>
<proteinExistence type="predicted"/>
<dbReference type="Pfam" id="PF01936">
    <property type="entry name" value="NYN"/>
    <property type="match status" value="1"/>
</dbReference>
<name>A0A0U3EQ15_9HYPH</name>
<sequence>MTNAPARKALVVFDGAHCERLRKAFGSRFPFLALIEKFGEPISASIYFHDARDEAEAGRLDRLYGYLKHINVEVAGVGPEKMEQGQRERYGTNLVELALETERRAASTDHVILVAGDRKLLPLVLALRESGKSVTIVSSLEVPQSIRPATALLDAADQFLDVTDLLADENNGRHDH</sequence>
<dbReference type="RefSeq" id="WP_024898960.1">
    <property type="nucleotide sequence ID" value="NZ_CM011124.1"/>
</dbReference>
<organism evidence="2 3">
    <name type="scientific">Pannonibacter phragmitetus</name>
    <dbReference type="NCBI Taxonomy" id="121719"/>
    <lineage>
        <taxon>Bacteria</taxon>
        <taxon>Pseudomonadati</taxon>
        <taxon>Pseudomonadota</taxon>
        <taxon>Alphaproteobacteria</taxon>
        <taxon>Hyphomicrobiales</taxon>
        <taxon>Stappiaceae</taxon>
        <taxon>Pannonibacter</taxon>
    </lineage>
</organism>